<evidence type="ECO:0000313" key="5">
    <source>
        <dbReference type="Proteomes" id="UP000813461"/>
    </source>
</evidence>
<evidence type="ECO:0000313" key="4">
    <source>
        <dbReference type="EMBL" id="KAH7095169.1"/>
    </source>
</evidence>
<dbReference type="Pfam" id="PF14200">
    <property type="entry name" value="RicinB_lectin_2"/>
    <property type="match status" value="1"/>
</dbReference>
<dbReference type="Gene3D" id="2.80.10.50">
    <property type="match status" value="1"/>
</dbReference>
<evidence type="ECO:0000256" key="1">
    <source>
        <dbReference type="SAM" id="MobiDB-lite"/>
    </source>
</evidence>
<evidence type="ECO:0000256" key="2">
    <source>
        <dbReference type="SAM" id="Phobius"/>
    </source>
</evidence>
<dbReference type="EMBL" id="JAGMVJ010000001">
    <property type="protein sequence ID" value="KAH7095169.1"/>
    <property type="molecule type" value="Genomic_DNA"/>
</dbReference>
<dbReference type="AlphaFoldDB" id="A0A8K0W4T0"/>
<evidence type="ECO:0000259" key="3">
    <source>
        <dbReference type="Pfam" id="PF14200"/>
    </source>
</evidence>
<keyword evidence="2" id="KW-1133">Transmembrane helix</keyword>
<gene>
    <name evidence="4" type="ORF">FB567DRAFT_623467</name>
</gene>
<dbReference type="OrthoDB" id="9986966at2759"/>
<keyword evidence="2" id="KW-0812">Transmembrane</keyword>
<proteinExistence type="predicted"/>
<feature type="domain" description="Ricin B lectin" evidence="3">
    <location>
        <begin position="43"/>
        <end position="122"/>
    </location>
</feature>
<dbReference type="Proteomes" id="UP000813461">
    <property type="component" value="Unassembled WGS sequence"/>
</dbReference>
<dbReference type="SUPFAM" id="SSF50370">
    <property type="entry name" value="Ricin B-like lectins"/>
    <property type="match status" value="1"/>
</dbReference>
<accession>A0A8K0W4T0</accession>
<feature type="transmembrane region" description="Helical" evidence="2">
    <location>
        <begin position="197"/>
        <end position="220"/>
    </location>
</feature>
<sequence>MAEIKSGARYVLTNSLIGSDQALASTSMNDSVVVTSSSSSDAGQSWYFQETSTAGYYRLHTSQKGEYFALDVLNYNGKNTIDLHLYSVQENTGQYWQVKKQEDGSHKINNKYTGSDMYLDIVKDTLQPTMAAKDGPGQRWTLSEIGSIPTPTPSAARAATASISGITANPSSTSSVSTSTSSMIPSANSSDGLSKGVIGGIVAGSVVGVIAVVIGAVIFWKIRKTNRAPVIQNPPAISSRPMLHIGRDDSP</sequence>
<dbReference type="InterPro" id="IPR035992">
    <property type="entry name" value="Ricin_B-like_lectins"/>
</dbReference>
<keyword evidence="5" id="KW-1185">Reference proteome</keyword>
<protein>
    <recommendedName>
        <fullName evidence="3">Ricin B lectin domain-containing protein</fullName>
    </recommendedName>
</protein>
<dbReference type="CDD" id="cd00161">
    <property type="entry name" value="beta-trefoil_Ricin-like"/>
    <property type="match status" value="1"/>
</dbReference>
<comment type="caution">
    <text evidence="4">The sequence shown here is derived from an EMBL/GenBank/DDBJ whole genome shotgun (WGS) entry which is preliminary data.</text>
</comment>
<feature type="region of interest" description="Disordered" evidence="1">
    <location>
        <begin position="167"/>
        <end position="189"/>
    </location>
</feature>
<reference evidence="4" key="1">
    <citation type="journal article" date="2021" name="Nat. Commun.">
        <title>Genetic determinants of endophytism in the Arabidopsis root mycobiome.</title>
        <authorList>
            <person name="Mesny F."/>
            <person name="Miyauchi S."/>
            <person name="Thiergart T."/>
            <person name="Pickel B."/>
            <person name="Atanasova L."/>
            <person name="Karlsson M."/>
            <person name="Huettel B."/>
            <person name="Barry K.W."/>
            <person name="Haridas S."/>
            <person name="Chen C."/>
            <person name="Bauer D."/>
            <person name="Andreopoulos W."/>
            <person name="Pangilinan J."/>
            <person name="LaButti K."/>
            <person name="Riley R."/>
            <person name="Lipzen A."/>
            <person name="Clum A."/>
            <person name="Drula E."/>
            <person name="Henrissat B."/>
            <person name="Kohler A."/>
            <person name="Grigoriev I.V."/>
            <person name="Martin F.M."/>
            <person name="Hacquard S."/>
        </authorList>
    </citation>
    <scope>NUCLEOTIDE SEQUENCE</scope>
    <source>
        <strain evidence="4">MPI-SDFR-AT-0120</strain>
    </source>
</reference>
<keyword evidence="2" id="KW-0472">Membrane</keyword>
<name>A0A8K0W4T0_9PLEO</name>
<dbReference type="InterPro" id="IPR000772">
    <property type="entry name" value="Ricin_B_lectin"/>
</dbReference>
<organism evidence="4 5">
    <name type="scientific">Paraphoma chrysanthemicola</name>
    <dbReference type="NCBI Taxonomy" id="798071"/>
    <lineage>
        <taxon>Eukaryota</taxon>
        <taxon>Fungi</taxon>
        <taxon>Dikarya</taxon>
        <taxon>Ascomycota</taxon>
        <taxon>Pezizomycotina</taxon>
        <taxon>Dothideomycetes</taxon>
        <taxon>Pleosporomycetidae</taxon>
        <taxon>Pleosporales</taxon>
        <taxon>Pleosporineae</taxon>
        <taxon>Phaeosphaeriaceae</taxon>
        <taxon>Paraphoma</taxon>
    </lineage>
</organism>
<dbReference type="PROSITE" id="PS50231">
    <property type="entry name" value="RICIN_B_LECTIN"/>
    <property type="match status" value="1"/>
</dbReference>